<dbReference type="Proteomes" id="UP000002791">
    <property type="component" value="Chromosome"/>
</dbReference>
<dbReference type="Pfam" id="PF00293">
    <property type="entry name" value="NUDIX"/>
    <property type="match status" value="1"/>
</dbReference>
<keyword evidence="5" id="KW-1185">Reference proteome</keyword>
<evidence type="ECO:0000256" key="2">
    <source>
        <dbReference type="ARBA" id="ARBA00022801"/>
    </source>
</evidence>
<dbReference type="HOGENOM" id="CLU_037162_13_3_11"/>
<organism evidence="4 5">
    <name type="scientific">Saccharomonospora cyanea NA-134</name>
    <dbReference type="NCBI Taxonomy" id="882082"/>
    <lineage>
        <taxon>Bacteria</taxon>
        <taxon>Bacillati</taxon>
        <taxon>Actinomycetota</taxon>
        <taxon>Actinomycetes</taxon>
        <taxon>Pseudonocardiales</taxon>
        <taxon>Pseudonocardiaceae</taxon>
        <taxon>Saccharomonospora</taxon>
    </lineage>
</organism>
<evidence type="ECO:0000256" key="1">
    <source>
        <dbReference type="ARBA" id="ARBA00001946"/>
    </source>
</evidence>
<dbReference type="GO" id="GO:0016787">
    <property type="term" value="F:hydrolase activity"/>
    <property type="evidence" value="ECO:0007669"/>
    <property type="project" value="UniProtKB-KW"/>
</dbReference>
<dbReference type="PROSITE" id="PS51462">
    <property type="entry name" value="NUDIX"/>
    <property type="match status" value="1"/>
</dbReference>
<evidence type="ECO:0000313" key="4">
    <source>
        <dbReference type="EMBL" id="EHR63898.1"/>
    </source>
</evidence>
<dbReference type="STRING" id="882082.SaccyDRAFT_5104"/>
<dbReference type="InterPro" id="IPR015797">
    <property type="entry name" value="NUDIX_hydrolase-like_dom_sf"/>
</dbReference>
<dbReference type="Gene3D" id="3.90.79.10">
    <property type="entry name" value="Nucleoside Triphosphate Pyrophosphohydrolase"/>
    <property type="match status" value="1"/>
</dbReference>
<dbReference type="AlphaFoldDB" id="H5XRF3"/>
<gene>
    <name evidence="4" type="ORF">SaccyDRAFT_5104</name>
</gene>
<reference evidence="4 5" key="1">
    <citation type="submission" date="2011-11" db="EMBL/GenBank/DDBJ databases">
        <title>The Noncontiguous Finished sequence of Saccharomonospora cyanea NA-134.</title>
        <authorList>
            <consortium name="US DOE Joint Genome Institute"/>
            <person name="Lucas S."/>
            <person name="Han J."/>
            <person name="Lapidus A."/>
            <person name="Cheng J.-F."/>
            <person name="Goodwin L."/>
            <person name="Pitluck S."/>
            <person name="Peters L."/>
            <person name="Ovchinnikova G."/>
            <person name="Lu M."/>
            <person name="Detter J.C."/>
            <person name="Han C."/>
            <person name="Tapia R."/>
            <person name="Land M."/>
            <person name="Hauser L."/>
            <person name="Kyrpides N."/>
            <person name="Ivanova N."/>
            <person name="Pagani I."/>
            <person name="Brambilla E.-M."/>
            <person name="Klenk H.-P."/>
            <person name="Woyke T."/>
        </authorList>
    </citation>
    <scope>NUCLEOTIDE SEQUENCE [LARGE SCALE GENOMIC DNA]</scope>
    <source>
        <strain evidence="4 5">NA-134</strain>
    </source>
</reference>
<dbReference type="eggNOG" id="COG1051">
    <property type="taxonomic scope" value="Bacteria"/>
</dbReference>
<dbReference type="RefSeq" id="WP_005460487.1">
    <property type="nucleotide sequence ID" value="NZ_CM001440.1"/>
</dbReference>
<dbReference type="SUPFAM" id="SSF55811">
    <property type="entry name" value="Nudix"/>
    <property type="match status" value="1"/>
</dbReference>
<sequence length="132" mass="14330">MRSIDKVAWLRIEGGRVLAARSRGRDTFYLPGGKREPGESDVDTLVREVAEELSVTVVRGTASLVGTFEAPAHGRDADVVVRMTCYTADYEGTLAPSNEVEELRWLGHADASLVSPASRLVLDHLHAESLIG</sequence>
<dbReference type="InterPro" id="IPR000086">
    <property type="entry name" value="NUDIX_hydrolase_dom"/>
</dbReference>
<comment type="cofactor">
    <cofactor evidence="1">
        <name>Mg(2+)</name>
        <dbReference type="ChEBI" id="CHEBI:18420"/>
    </cofactor>
</comment>
<protein>
    <submittedName>
        <fullName evidence="4">NTP pyrophosphohydrolase</fullName>
    </submittedName>
</protein>
<dbReference type="EMBL" id="CM001440">
    <property type="protein sequence ID" value="EHR63898.1"/>
    <property type="molecule type" value="Genomic_DNA"/>
</dbReference>
<dbReference type="PANTHER" id="PTHR43046">
    <property type="entry name" value="GDP-MANNOSE MANNOSYL HYDROLASE"/>
    <property type="match status" value="1"/>
</dbReference>
<dbReference type="OrthoDB" id="67499at2"/>
<dbReference type="CDD" id="cd04690">
    <property type="entry name" value="NUDIX_Hydrolase"/>
    <property type="match status" value="1"/>
</dbReference>
<accession>H5XRF3</accession>
<name>H5XRF3_9PSEU</name>
<evidence type="ECO:0000259" key="3">
    <source>
        <dbReference type="PROSITE" id="PS51462"/>
    </source>
</evidence>
<feature type="domain" description="Nudix hydrolase" evidence="3">
    <location>
        <begin position="1"/>
        <end position="127"/>
    </location>
</feature>
<dbReference type="PANTHER" id="PTHR43046:SF2">
    <property type="entry name" value="8-OXO-DGTP DIPHOSPHATASE-RELATED"/>
    <property type="match status" value="1"/>
</dbReference>
<evidence type="ECO:0000313" key="5">
    <source>
        <dbReference type="Proteomes" id="UP000002791"/>
    </source>
</evidence>
<keyword evidence="2 4" id="KW-0378">Hydrolase</keyword>
<proteinExistence type="predicted"/>